<dbReference type="EMBL" id="AALY01000002">
    <property type="protein sequence ID" value="EAP76233.1"/>
    <property type="molecule type" value="Genomic_DNA"/>
</dbReference>
<dbReference type="AlphaFoldDB" id="A3SP43"/>
<evidence type="ECO:0000256" key="1">
    <source>
        <dbReference type="SAM" id="MobiDB-lite"/>
    </source>
</evidence>
<evidence type="ECO:0008006" key="4">
    <source>
        <dbReference type="Google" id="ProtNLM"/>
    </source>
</evidence>
<dbReference type="Proteomes" id="UP000005954">
    <property type="component" value="Unassembled WGS sequence"/>
</dbReference>
<dbReference type="eggNOG" id="ENOG5033DXX">
    <property type="taxonomic scope" value="Bacteria"/>
</dbReference>
<evidence type="ECO:0000313" key="3">
    <source>
        <dbReference type="Proteomes" id="UP000005954"/>
    </source>
</evidence>
<comment type="caution">
    <text evidence="2">The sequence shown here is derived from an EMBL/GenBank/DDBJ whole genome shotgun (WGS) entry which is preliminary data.</text>
</comment>
<reference evidence="2 3" key="1">
    <citation type="submission" date="2005-12" db="EMBL/GenBank/DDBJ databases">
        <authorList>
            <person name="Moran M.A."/>
            <person name="Ferriera S."/>
            <person name="Johnson J."/>
            <person name="Kravitz S."/>
            <person name="Halpern A."/>
            <person name="Remington K."/>
            <person name="Beeson K."/>
            <person name="Tran B."/>
            <person name="Rogers Y.-H."/>
            <person name="Friedman R."/>
            <person name="Venter J.C."/>
        </authorList>
    </citation>
    <scope>NUCLEOTIDE SEQUENCE [LARGE SCALE GENOMIC DNA]</scope>
    <source>
        <strain evidence="3">ATCC BAA-591 / DSM 15170 / ISM</strain>
    </source>
</reference>
<dbReference type="STRING" id="89187.ISM_15245"/>
<proteinExistence type="predicted"/>
<accession>A3SP43</accession>
<gene>
    <name evidence="2" type="ORF">ISM_15245</name>
</gene>
<dbReference type="RefSeq" id="WP_009815058.1">
    <property type="nucleotide sequence ID" value="NZ_CH724156.1"/>
</dbReference>
<name>A3SP43_ROSNI</name>
<protein>
    <recommendedName>
        <fullName evidence="4">Sel1 repeat family protein</fullName>
    </recommendedName>
</protein>
<keyword evidence="3" id="KW-1185">Reference proteome</keyword>
<dbReference type="HOGENOM" id="CLU_188456_0_0_5"/>
<evidence type="ECO:0000313" key="2">
    <source>
        <dbReference type="EMBL" id="EAP76233.1"/>
    </source>
</evidence>
<feature type="region of interest" description="Disordered" evidence="1">
    <location>
        <begin position="1"/>
        <end position="20"/>
    </location>
</feature>
<organism evidence="2 3">
    <name type="scientific">Roseovarius nubinhibens (strain ATCC BAA-591 / DSM 15170 / ISM)</name>
    <dbReference type="NCBI Taxonomy" id="89187"/>
    <lineage>
        <taxon>Bacteria</taxon>
        <taxon>Pseudomonadati</taxon>
        <taxon>Pseudomonadota</taxon>
        <taxon>Alphaproteobacteria</taxon>
        <taxon>Rhodobacterales</taxon>
        <taxon>Roseobacteraceae</taxon>
        <taxon>Roseovarius</taxon>
    </lineage>
</organism>
<sequence>MTGAVAAMSESLTEGKPGLMAGGLDRRLLAAHEAGDKPALVRLYAEAADHANDLDAACFYLTHAYIFALDAGHADAPKLHARLKAEGREA</sequence>